<protein>
    <recommendedName>
        <fullName evidence="1">Co-chaperone DjlA N-terminal domain-containing protein</fullName>
    </recommendedName>
</protein>
<gene>
    <name evidence="2" type="ORF">N825_06885</name>
</gene>
<proteinExistence type="predicted"/>
<dbReference type="InterPro" id="IPR007791">
    <property type="entry name" value="DjlA_N"/>
</dbReference>
<dbReference type="Proteomes" id="UP000019486">
    <property type="component" value="Unassembled WGS sequence"/>
</dbReference>
<keyword evidence="3" id="KW-1185">Reference proteome</keyword>
<dbReference type="EMBL" id="AVFL01000012">
    <property type="protein sequence ID" value="EWY39495.1"/>
    <property type="molecule type" value="Genomic_DNA"/>
</dbReference>
<dbReference type="InterPro" id="IPR029024">
    <property type="entry name" value="TerB-like"/>
</dbReference>
<dbReference type="SUPFAM" id="SSF158682">
    <property type="entry name" value="TerB-like"/>
    <property type="match status" value="1"/>
</dbReference>
<accession>W9GZY3</accession>
<evidence type="ECO:0000259" key="1">
    <source>
        <dbReference type="Pfam" id="PF05099"/>
    </source>
</evidence>
<sequence length="152" mass="15937">MSFIDALIGHLAQHGARHGVGSDDLPLLVPAVVAAGALVAFADGATDPAELREIDDEALGCLMGDATRTEDIHRVLAKHLSNYDRDTKFGHDRALAVLADFSDAPEDQRALVLRAALDVGGAGSDGALTQPERDAALEIARILKLDPSTHGL</sequence>
<dbReference type="RefSeq" id="WP_037454577.1">
    <property type="nucleotide sequence ID" value="NZ_AVFL01000012.1"/>
</dbReference>
<dbReference type="OrthoDB" id="9846631at2"/>
<dbReference type="Gene3D" id="1.10.3680.10">
    <property type="entry name" value="TerB-like"/>
    <property type="match status" value="1"/>
</dbReference>
<feature type="domain" description="Co-chaperone DjlA N-terminal" evidence="1">
    <location>
        <begin position="31"/>
        <end position="148"/>
    </location>
</feature>
<evidence type="ECO:0000313" key="2">
    <source>
        <dbReference type="EMBL" id="EWY39495.1"/>
    </source>
</evidence>
<evidence type="ECO:0000313" key="3">
    <source>
        <dbReference type="Proteomes" id="UP000019486"/>
    </source>
</evidence>
<reference evidence="2 3" key="1">
    <citation type="submission" date="2013-08" db="EMBL/GenBank/DDBJ databases">
        <title>The genome sequence of Skermanella stibiiresistens.</title>
        <authorList>
            <person name="Zhu W."/>
            <person name="Wang G."/>
        </authorList>
    </citation>
    <scope>NUCLEOTIDE SEQUENCE [LARGE SCALE GENOMIC DNA]</scope>
    <source>
        <strain evidence="2 3">SB22</strain>
    </source>
</reference>
<comment type="caution">
    <text evidence="2">The sequence shown here is derived from an EMBL/GenBank/DDBJ whole genome shotgun (WGS) entry which is preliminary data.</text>
</comment>
<organism evidence="2 3">
    <name type="scientific">Skermanella stibiiresistens SB22</name>
    <dbReference type="NCBI Taxonomy" id="1385369"/>
    <lineage>
        <taxon>Bacteria</taxon>
        <taxon>Pseudomonadati</taxon>
        <taxon>Pseudomonadota</taxon>
        <taxon>Alphaproteobacteria</taxon>
        <taxon>Rhodospirillales</taxon>
        <taxon>Azospirillaceae</taxon>
        <taxon>Skermanella</taxon>
    </lineage>
</organism>
<name>W9GZY3_9PROT</name>
<dbReference type="AlphaFoldDB" id="W9GZY3"/>
<dbReference type="Pfam" id="PF05099">
    <property type="entry name" value="TerB"/>
    <property type="match status" value="1"/>
</dbReference>